<evidence type="ECO:0000256" key="3">
    <source>
        <dbReference type="ARBA" id="ARBA00022679"/>
    </source>
</evidence>
<evidence type="ECO:0000313" key="11">
    <source>
        <dbReference type="Proteomes" id="UP000637423"/>
    </source>
</evidence>
<keyword evidence="2" id="KW-1003">Cell membrane</keyword>
<dbReference type="CDD" id="cd09110">
    <property type="entry name" value="PLDc_CLS_1"/>
    <property type="match status" value="1"/>
</dbReference>
<dbReference type="SMART" id="SM00155">
    <property type="entry name" value="PLDc"/>
    <property type="match status" value="2"/>
</dbReference>
<dbReference type="PANTHER" id="PTHR21248:SF22">
    <property type="entry name" value="PHOSPHOLIPASE D"/>
    <property type="match status" value="1"/>
</dbReference>
<dbReference type="InterPro" id="IPR001736">
    <property type="entry name" value="PLipase_D/transphosphatidylase"/>
</dbReference>
<dbReference type="CDD" id="cd09159">
    <property type="entry name" value="PLDc_ybhO_like_2"/>
    <property type="match status" value="1"/>
</dbReference>
<evidence type="ECO:0000256" key="6">
    <source>
        <dbReference type="ARBA" id="ARBA00022989"/>
    </source>
</evidence>
<dbReference type="EC" id="2.7.8.-" evidence="8"/>
<evidence type="ECO:0000259" key="9">
    <source>
        <dbReference type="PROSITE" id="PS50035"/>
    </source>
</evidence>
<dbReference type="Pfam" id="PF13091">
    <property type="entry name" value="PLDc_2"/>
    <property type="match status" value="2"/>
</dbReference>
<evidence type="ECO:0000256" key="4">
    <source>
        <dbReference type="ARBA" id="ARBA00022692"/>
    </source>
</evidence>
<dbReference type="InterPro" id="IPR025202">
    <property type="entry name" value="PLD-like_dom"/>
</dbReference>
<evidence type="ECO:0000256" key="7">
    <source>
        <dbReference type="ARBA" id="ARBA00023136"/>
    </source>
</evidence>
<dbReference type="Gene3D" id="3.30.870.10">
    <property type="entry name" value="Endonuclease Chain A"/>
    <property type="match status" value="2"/>
</dbReference>
<dbReference type="PANTHER" id="PTHR21248">
    <property type="entry name" value="CARDIOLIPIN SYNTHASE"/>
    <property type="match status" value="1"/>
</dbReference>
<dbReference type="GO" id="GO:0008808">
    <property type="term" value="F:cardiolipin synthase activity"/>
    <property type="evidence" value="ECO:0007669"/>
    <property type="project" value="UniProtKB-UniRule"/>
</dbReference>
<reference evidence="10" key="2">
    <citation type="submission" date="2020-09" db="EMBL/GenBank/DDBJ databases">
        <authorList>
            <person name="Sun Q."/>
            <person name="Zhou Y."/>
        </authorList>
    </citation>
    <scope>NUCLEOTIDE SEQUENCE</scope>
    <source>
        <strain evidence="10">CGMCC 1.10998</strain>
    </source>
</reference>
<dbReference type="Proteomes" id="UP000637423">
    <property type="component" value="Unassembled WGS sequence"/>
</dbReference>
<keyword evidence="11" id="KW-1185">Reference proteome</keyword>
<sequence>MFSVGGNFHLLRQLQCALQYPQSWARVILLMALPISLSACASLPEVNYLSDTLASKATPTVEGSKGTMSSGRASALLDKRWSKSPNNLKAVAALEEAATGEPLIAGNKVTLLLDGPQTMTAMLDAIGKAKDHINLETYIFDEDELGMRFANLLMAKQREGVQVNIIYDSVGTLDTPEEFFTNMRNAGIHLMPFNPVNPLKRFGHWDLNNRDHRKVLIVDGSVAFTGGVNISKVYSSGSFFRSGSRSSSKAGWRDTHIKIEGPAVAALQLAFIEVWASQEAGDLPDRKFFPPLNPVGDKLVRVLASQPDGDYDIYKAYILAIQEAKKTIHITSAYFVPDVQMVRALCEAAQRGVEVQLILPGVSDNGIVFHAGRSFYSKLLESGVKIYQLQVSVLHAKTAVIDGAWSTVGSTNLDTRSFLHNRELNVIVLGDSFAQDMEKAFSDDLRGSKEITKQQWEDRPFGDKLKEWGARRMGYWL</sequence>
<evidence type="ECO:0000256" key="8">
    <source>
        <dbReference type="NCBIfam" id="TIGR04265"/>
    </source>
</evidence>
<evidence type="ECO:0000313" key="10">
    <source>
        <dbReference type="EMBL" id="GGC91486.1"/>
    </source>
</evidence>
<keyword evidence="4" id="KW-0812">Transmembrane</keyword>
<proteinExistence type="predicted"/>
<dbReference type="InterPro" id="IPR022924">
    <property type="entry name" value="Cardiolipin_synthase"/>
</dbReference>
<accession>A0A916UWL4</accession>
<dbReference type="AlphaFoldDB" id="A0A916UWL4"/>
<dbReference type="GO" id="GO:0005886">
    <property type="term" value="C:plasma membrane"/>
    <property type="evidence" value="ECO:0007669"/>
    <property type="project" value="UniProtKB-SubCell"/>
</dbReference>
<evidence type="ECO:0000256" key="1">
    <source>
        <dbReference type="ARBA" id="ARBA00004236"/>
    </source>
</evidence>
<name>A0A916UWL4_9BURK</name>
<comment type="caution">
    <text evidence="10">The sequence shown here is derived from an EMBL/GenBank/DDBJ whole genome shotgun (WGS) entry which is preliminary data.</text>
</comment>
<comment type="subcellular location">
    <subcellularLocation>
        <location evidence="1">Cell membrane</location>
    </subcellularLocation>
</comment>
<evidence type="ECO:0000256" key="2">
    <source>
        <dbReference type="ARBA" id="ARBA00022475"/>
    </source>
</evidence>
<keyword evidence="6" id="KW-1133">Transmembrane helix</keyword>
<keyword evidence="5" id="KW-0677">Repeat</keyword>
<gene>
    <name evidence="10" type="ORF">GCM10011396_43450</name>
</gene>
<dbReference type="SUPFAM" id="SSF56024">
    <property type="entry name" value="Phospholipase D/nuclease"/>
    <property type="match status" value="2"/>
</dbReference>
<keyword evidence="7" id="KW-0472">Membrane</keyword>
<protein>
    <recommendedName>
        <fullName evidence="8">Cardiolipin synthase</fullName>
        <ecNumber evidence="8">2.7.8.-</ecNumber>
    </recommendedName>
</protein>
<reference evidence="10" key="1">
    <citation type="journal article" date="2014" name="Int. J. Syst. Evol. Microbiol.">
        <title>Complete genome sequence of Corynebacterium casei LMG S-19264T (=DSM 44701T), isolated from a smear-ripened cheese.</title>
        <authorList>
            <consortium name="US DOE Joint Genome Institute (JGI-PGF)"/>
            <person name="Walter F."/>
            <person name="Albersmeier A."/>
            <person name="Kalinowski J."/>
            <person name="Ruckert C."/>
        </authorList>
    </citation>
    <scope>NUCLEOTIDE SEQUENCE</scope>
    <source>
        <strain evidence="10">CGMCC 1.10998</strain>
    </source>
</reference>
<dbReference type="GO" id="GO:0032049">
    <property type="term" value="P:cardiolipin biosynthetic process"/>
    <property type="evidence" value="ECO:0007669"/>
    <property type="project" value="UniProtKB-UniRule"/>
</dbReference>
<feature type="domain" description="PLD phosphodiesterase" evidence="9">
    <location>
        <begin position="207"/>
        <end position="234"/>
    </location>
</feature>
<keyword evidence="3" id="KW-0808">Transferase</keyword>
<dbReference type="PROSITE" id="PS50035">
    <property type="entry name" value="PLD"/>
    <property type="match status" value="2"/>
</dbReference>
<organism evidence="10 11">
    <name type="scientific">Undibacterium terreum</name>
    <dbReference type="NCBI Taxonomy" id="1224302"/>
    <lineage>
        <taxon>Bacteria</taxon>
        <taxon>Pseudomonadati</taxon>
        <taxon>Pseudomonadota</taxon>
        <taxon>Betaproteobacteria</taxon>
        <taxon>Burkholderiales</taxon>
        <taxon>Oxalobacteraceae</taxon>
        <taxon>Undibacterium</taxon>
    </lineage>
</organism>
<dbReference type="EMBL" id="BMED01000005">
    <property type="protein sequence ID" value="GGC91486.1"/>
    <property type="molecule type" value="Genomic_DNA"/>
</dbReference>
<evidence type="ECO:0000256" key="5">
    <source>
        <dbReference type="ARBA" id="ARBA00022737"/>
    </source>
</evidence>
<feature type="domain" description="PLD phosphodiesterase" evidence="9">
    <location>
        <begin position="390"/>
        <end position="417"/>
    </location>
</feature>
<dbReference type="NCBIfam" id="TIGR04265">
    <property type="entry name" value="bac_cardiolipin"/>
    <property type="match status" value="1"/>
</dbReference>